<keyword evidence="3" id="KW-1185">Reference proteome</keyword>
<dbReference type="Proteomes" id="UP000272503">
    <property type="component" value="Unassembled WGS sequence"/>
</dbReference>
<evidence type="ECO:0000256" key="1">
    <source>
        <dbReference type="SAM" id="MobiDB-lite"/>
    </source>
</evidence>
<evidence type="ECO:0000313" key="2">
    <source>
        <dbReference type="EMBL" id="RLP75969.1"/>
    </source>
</evidence>
<dbReference type="EMBL" id="RCUX01000005">
    <property type="protein sequence ID" value="RLP75969.1"/>
    <property type="molecule type" value="Genomic_DNA"/>
</dbReference>
<reference evidence="2 3" key="1">
    <citation type="submission" date="2018-10" db="EMBL/GenBank/DDBJ databases">
        <authorList>
            <person name="Li J."/>
        </authorList>
    </citation>
    <scope>NUCLEOTIDE SEQUENCE [LARGE SCALE GENOMIC DNA]</scope>
    <source>
        <strain evidence="2 3">IF 016277</strain>
    </source>
</reference>
<evidence type="ECO:0000313" key="3">
    <source>
        <dbReference type="Proteomes" id="UP000272503"/>
    </source>
</evidence>
<dbReference type="AlphaFoldDB" id="A0A3L7A6N2"/>
<proteinExistence type="predicted"/>
<comment type="caution">
    <text evidence="2">The sequence shown here is derived from an EMBL/GenBank/DDBJ whole genome shotgun (WGS) entry which is preliminary data.</text>
</comment>
<protein>
    <submittedName>
        <fullName evidence="2">Uncharacterized protein</fullName>
    </submittedName>
</protein>
<name>A0A3L7A6N2_9MICO</name>
<organism evidence="2 3">
    <name type="scientific">Mycetocola tolaasinivorans</name>
    <dbReference type="NCBI Taxonomy" id="76635"/>
    <lineage>
        <taxon>Bacteria</taxon>
        <taxon>Bacillati</taxon>
        <taxon>Actinomycetota</taxon>
        <taxon>Actinomycetes</taxon>
        <taxon>Micrococcales</taxon>
        <taxon>Microbacteriaceae</taxon>
        <taxon>Mycetocola</taxon>
    </lineage>
</organism>
<gene>
    <name evidence="2" type="ORF">D9V32_07355</name>
</gene>
<accession>A0A3L7A6N2</accession>
<feature type="region of interest" description="Disordered" evidence="1">
    <location>
        <begin position="1"/>
        <end position="21"/>
    </location>
</feature>
<sequence length="78" mass="8161">MTPIDQQALPGVADRGNGGVVTPTRIESLRFPTRPIDQPNAGCAAIAIRAGRKSTHLRGARPGSLVVPCAVEGFVSQR</sequence>